<organism evidence="1 2">
    <name type="scientific">Parasponia andersonii</name>
    <name type="common">Sponia andersonii</name>
    <dbReference type="NCBI Taxonomy" id="3476"/>
    <lineage>
        <taxon>Eukaryota</taxon>
        <taxon>Viridiplantae</taxon>
        <taxon>Streptophyta</taxon>
        <taxon>Embryophyta</taxon>
        <taxon>Tracheophyta</taxon>
        <taxon>Spermatophyta</taxon>
        <taxon>Magnoliopsida</taxon>
        <taxon>eudicotyledons</taxon>
        <taxon>Gunneridae</taxon>
        <taxon>Pentapetalae</taxon>
        <taxon>rosids</taxon>
        <taxon>fabids</taxon>
        <taxon>Rosales</taxon>
        <taxon>Cannabaceae</taxon>
        <taxon>Parasponia</taxon>
    </lineage>
</organism>
<evidence type="ECO:0000313" key="1">
    <source>
        <dbReference type="EMBL" id="PON43437.1"/>
    </source>
</evidence>
<evidence type="ECO:0000313" key="2">
    <source>
        <dbReference type="Proteomes" id="UP000237105"/>
    </source>
</evidence>
<comment type="caution">
    <text evidence="1">The sequence shown here is derived from an EMBL/GenBank/DDBJ whole genome shotgun (WGS) entry which is preliminary data.</text>
</comment>
<gene>
    <name evidence="1" type="ORF">PanWU01x14_273760</name>
</gene>
<protein>
    <submittedName>
        <fullName evidence="1">Uncharacterized protein</fullName>
    </submittedName>
</protein>
<dbReference type="AlphaFoldDB" id="A0A2P5B3R1"/>
<dbReference type="Proteomes" id="UP000237105">
    <property type="component" value="Unassembled WGS sequence"/>
</dbReference>
<reference evidence="2" key="1">
    <citation type="submission" date="2016-06" db="EMBL/GenBank/DDBJ databases">
        <title>Parallel loss of symbiosis genes in relatives of nitrogen-fixing non-legume Parasponia.</title>
        <authorList>
            <person name="Van Velzen R."/>
            <person name="Holmer R."/>
            <person name="Bu F."/>
            <person name="Rutten L."/>
            <person name="Van Zeijl A."/>
            <person name="Liu W."/>
            <person name="Santuari L."/>
            <person name="Cao Q."/>
            <person name="Sharma T."/>
            <person name="Shen D."/>
            <person name="Roswanjaya Y."/>
            <person name="Wardhani T."/>
            <person name="Kalhor M.S."/>
            <person name="Jansen J."/>
            <person name="Van den Hoogen J."/>
            <person name="Gungor B."/>
            <person name="Hartog M."/>
            <person name="Hontelez J."/>
            <person name="Verver J."/>
            <person name="Yang W.-C."/>
            <person name="Schijlen E."/>
            <person name="Repin R."/>
            <person name="Schilthuizen M."/>
            <person name="Schranz E."/>
            <person name="Heidstra R."/>
            <person name="Miyata K."/>
            <person name="Fedorova E."/>
            <person name="Kohlen W."/>
            <person name="Bisseling T."/>
            <person name="Smit S."/>
            <person name="Geurts R."/>
        </authorList>
    </citation>
    <scope>NUCLEOTIDE SEQUENCE [LARGE SCALE GENOMIC DNA]</scope>
    <source>
        <strain evidence="2">cv. WU1-14</strain>
    </source>
</reference>
<dbReference type="EMBL" id="JXTB01000371">
    <property type="protein sequence ID" value="PON43437.1"/>
    <property type="molecule type" value="Genomic_DNA"/>
</dbReference>
<dbReference type="OrthoDB" id="10276792at2759"/>
<proteinExistence type="predicted"/>
<keyword evidence="2" id="KW-1185">Reference proteome</keyword>
<sequence length="136" mass="14786">MKKIKPDGEMGWGTAIIFHCLIIIPGKKICTSSLQLPIPVTTPSHQPSLHHASIAAPTSRERSVCSLVGAGRIVGRPECLIPSLSGNASLKDGIHSYNFRHIVNGLKLGFKSRNKQTGKSVQKAIQLKKKVYQSLH</sequence>
<name>A0A2P5B3R1_PARAD</name>
<accession>A0A2P5B3R1</accession>